<evidence type="ECO:0000256" key="1">
    <source>
        <dbReference type="SAM" id="MobiDB-lite"/>
    </source>
</evidence>
<sequence>MAPRPQASRSSSGQTLIIALQSGPSSVDHHDFGNEGSRPAMAFPPRPSPYWSHGGKTSACGPYPQPQTPVAHAASFQLPGAVLTPPEDPSCPSEAPQVLRQGRQTIRPWRASAPFCWTSVEMRHNGVGTARFAPAWRRWWCRQAAPLRPSKLDFFFIVTILRDLVDDGVNGDINPSRHDAALKLPIAGISGLPCRLRRGCGRRVRDRHRHLLHPGTCNATAYYDAIKKEPSRHDTDALRRDSQAPCAKSAISYNIASETYNSKCGDGATDLQSCICSNTKELQSVNQRMTSAVTSSCGTTASDDVWSASKIMDKYCNPAKAVAFPTPTTNVVNAFITELAEISYLPQCAQSAVSYAVMGDNREFCPEDASLFASCVCKDSKVQVVSQSLSKSVRSSCTNNDDVTAAVGFFGEYCAMNNGTTSFAKPKSPPGDMTYHITGLPQFKSLNKCAQSGVSSAVFAQMSWNCATGAQALASCVCLKSGMRGRVSSTLTSDVKAYCSSTATDDVTSAMAVFDFYCSAADKKVVATGADSVSETQPTAMSRTGATSPNASKTAGPSGTGGGSGSSDSKDTNGGSGGSGGGNKTAIIAASVLGGVVAIGIVAAIVFFIRHRRRKQARGEQIPGPPDDNQGKSELDGKSDWTGRIGSPASTNPMPELHTPSHSPRPELHGGGGIVSELGPYQAPRTELQGDLSSNHSNHSPHQPTPYGVSPSYSQHPQSPYSGRPGYEVSPASAQGTGHPGYAHGWQSGPVESYELDSNMGRRHQ</sequence>
<dbReference type="Proteomes" id="UP001287286">
    <property type="component" value="Unassembled WGS sequence"/>
</dbReference>
<reference evidence="4" key="1">
    <citation type="submission" date="2015-05" db="EMBL/GenBank/DDBJ databases">
        <authorList>
            <person name="Wang D.B."/>
            <person name="Wang M."/>
        </authorList>
    </citation>
    <scope>NUCLEOTIDE SEQUENCE</scope>
    <source>
        <strain evidence="4">36-1</strain>
    </source>
</reference>
<feature type="region of interest" description="Disordered" evidence="1">
    <location>
        <begin position="615"/>
        <end position="765"/>
    </location>
</feature>
<protein>
    <submittedName>
        <fullName evidence="4">Uncharacterized protein</fullName>
    </submittedName>
</protein>
<dbReference type="Proteomes" id="UP000245956">
    <property type="component" value="Unassembled WGS sequence"/>
</dbReference>
<name>A0A2U3DZL7_PURLI</name>
<feature type="compositionally biased region" description="Basic and acidic residues" evidence="1">
    <location>
        <begin position="629"/>
        <end position="641"/>
    </location>
</feature>
<organism evidence="4 5">
    <name type="scientific">Purpureocillium lilacinum</name>
    <name type="common">Paecilomyces lilacinus</name>
    <dbReference type="NCBI Taxonomy" id="33203"/>
    <lineage>
        <taxon>Eukaryota</taxon>
        <taxon>Fungi</taxon>
        <taxon>Dikarya</taxon>
        <taxon>Ascomycota</taxon>
        <taxon>Pezizomycotina</taxon>
        <taxon>Sordariomycetes</taxon>
        <taxon>Hypocreomycetidae</taxon>
        <taxon>Hypocreales</taxon>
        <taxon>Ophiocordycipitaceae</taxon>
        <taxon>Purpureocillium</taxon>
    </lineage>
</organism>
<dbReference type="CDD" id="cd12087">
    <property type="entry name" value="TM_EGFR-like"/>
    <property type="match status" value="1"/>
</dbReference>
<evidence type="ECO:0000313" key="5">
    <source>
        <dbReference type="Proteomes" id="UP000245956"/>
    </source>
</evidence>
<dbReference type="EMBL" id="LCWV01000017">
    <property type="protein sequence ID" value="PWI67705.1"/>
    <property type="molecule type" value="Genomic_DNA"/>
</dbReference>
<keyword evidence="2" id="KW-1133">Transmembrane helix</keyword>
<accession>A0A2U3DZL7</accession>
<dbReference type="EMBL" id="JAWRVI010000049">
    <property type="protein sequence ID" value="KAK4084865.1"/>
    <property type="molecule type" value="Genomic_DNA"/>
</dbReference>
<keyword evidence="2" id="KW-0812">Transmembrane</keyword>
<keyword evidence="2" id="KW-0472">Membrane</keyword>
<feature type="region of interest" description="Disordered" evidence="1">
    <location>
        <begin position="21"/>
        <end position="66"/>
    </location>
</feature>
<feature type="transmembrane region" description="Helical" evidence="2">
    <location>
        <begin position="586"/>
        <end position="609"/>
    </location>
</feature>
<feature type="compositionally biased region" description="Low complexity" evidence="1">
    <location>
        <begin position="710"/>
        <end position="722"/>
    </location>
</feature>
<feature type="compositionally biased region" description="Polar residues" evidence="1">
    <location>
        <begin position="531"/>
        <end position="557"/>
    </location>
</feature>
<comment type="caution">
    <text evidence="4">The sequence shown here is derived from an EMBL/GenBank/DDBJ whole genome shotgun (WGS) entry which is preliminary data.</text>
</comment>
<reference evidence="4 5" key="2">
    <citation type="journal article" date="2016" name="Front. Microbiol.">
        <title>Genome and transcriptome sequences reveal the specific parasitism of the nematophagous Purpureocillium lilacinum 36-1.</title>
        <authorList>
            <person name="Xie J."/>
            <person name="Li S."/>
            <person name="Mo C."/>
            <person name="Xiao X."/>
            <person name="Peng D."/>
            <person name="Wang G."/>
            <person name="Xiao Y."/>
        </authorList>
    </citation>
    <scope>NUCLEOTIDE SEQUENCE [LARGE SCALE GENOMIC DNA]</scope>
    <source>
        <strain evidence="4 5">36-1</strain>
    </source>
</reference>
<reference evidence="3" key="3">
    <citation type="submission" date="2023-11" db="EMBL/GenBank/DDBJ databases">
        <authorList>
            <person name="Beijen E."/>
            <person name="Ohm R.A."/>
        </authorList>
    </citation>
    <scope>NUCLEOTIDE SEQUENCE</scope>
    <source>
        <strain evidence="3">CBS 150709</strain>
    </source>
</reference>
<proteinExistence type="predicted"/>
<evidence type="ECO:0000256" key="2">
    <source>
        <dbReference type="SAM" id="Phobius"/>
    </source>
</evidence>
<evidence type="ECO:0000313" key="4">
    <source>
        <dbReference type="EMBL" id="PWI67705.1"/>
    </source>
</evidence>
<evidence type="ECO:0000313" key="6">
    <source>
        <dbReference type="Proteomes" id="UP001287286"/>
    </source>
</evidence>
<evidence type="ECO:0000313" key="3">
    <source>
        <dbReference type="EMBL" id="KAK4084865.1"/>
    </source>
</evidence>
<reference evidence="3 6" key="4">
    <citation type="journal article" date="2024" name="Microbiol. Resour. Announc.">
        <title>Genome annotations for the ascomycete fungi Trichoderma harzianum, Trichoderma aggressivum, and Purpureocillium lilacinum.</title>
        <authorList>
            <person name="Beijen E.P.W."/>
            <person name="Ohm R.A."/>
        </authorList>
    </citation>
    <scope>NUCLEOTIDE SEQUENCE [LARGE SCALE GENOMIC DNA]</scope>
    <source>
        <strain evidence="3 6">CBS 150709</strain>
    </source>
</reference>
<gene>
    <name evidence="4" type="ORF">PCL_02626</name>
    <name evidence="3" type="ORF">Purlil1_10085</name>
</gene>
<keyword evidence="6" id="KW-1185">Reference proteome</keyword>
<feature type="region of interest" description="Disordered" evidence="1">
    <location>
        <begin position="529"/>
        <end position="579"/>
    </location>
</feature>
<dbReference type="AlphaFoldDB" id="A0A2U3DZL7"/>